<dbReference type="InParanoid" id="A0A151GS89"/>
<feature type="region of interest" description="Disordered" evidence="1">
    <location>
        <begin position="506"/>
        <end position="635"/>
    </location>
</feature>
<feature type="compositionally biased region" description="Basic residues" evidence="1">
    <location>
        <begin position="164"/>
        <end position="180"/>
    </location>
</feature>
<feature type="compositionally biased region" description="Low complexity" evidence="1">
    <location>
        <begin position="995"/>
        <end position="1006"/>
    </location>
</feature>
<protein>
    <submittedName>
        <fullName evidence="2">Uncharacterized protein</fullName>
    </submittedName>
</protein>
<dbReference type="STRING" id="98403.A0A151GS89"/>
<evidence type="ECO:0000256" key="1">
    <source>
        <dbReference type="SAM" id="MobiDB-lite"/>
    </source>
</evidence>
<comment type="caution">
    <text evidence="2">The sequence shown here is derived from an EMBL/GenBank/DDBJ whole genome shotgun (WGS) entry which is preliminary data.</text>
</comment>
<feature type="compositionally biased region" description="Polar residues" evidence="1">
    <location>
        <begin position="544"/>
        <end position="557"/>
    </location>
</feature>
<reference evidence="2 3" key="1">
    <citation type="journal article" date="2016" name="Sci. Rep.">
        <title>Insights into Adaptations to a Near-Obligate Nematode Endoparasitic Lifestyle from the Finished Genome of Drechmeria coniospora.</title>
        <authorList>
            <person name="Zhang L."/>
            <person name="Zhou Z."/>
            <person name="Guo Q."/>
            <person name="Fokkens L."/>
            <person name="Miskei M."/>
            <person name="Pocsi I."/>
            <person name="Zhang W."/>
            <person name="Chen M."/>
            <person name="Wang L."/>
            <person name="Sun Y."/>
            <person name="Donzelli B.G."/>
            <person name="Gibson D.M."/>
            <person name="Nelson D.R."/>
            <person name="Luo J.G."/>
            <person name="Rep M."/>
            <person name="Liu H."/>
            <person name="Yang S."/>
            <person name="Wang J."/>
            <person name="Krasnoff S.B."/>
            <person name="Xu Y."/>
            <person name="Molnar I."/>
            <person name="Lin M."/>
        </authorList>
    </citation>
    <scope>NUCLEOTIDE SEQUENCE [LARGE SCALE GENOMIC DNA]</scope>
    <source>
        <strain evidence="2 3">ARSEF 6962</strain>
    </source>
</reference>
<sequence length="1028" mass="113362">MDFRKKSFRERLAQEPEISLLGAAFNLPTRRDMQRNRQRRAGRIANVSRQSCRRVSMQRDAVFDDEEATSTSVGENQVVIEEFVASSSGSYSESDVSEVELTCDDNEHGRCWEVSSACTPSTQESSLLRSEARGSPASATRERCLKDSLPRTIPANPYVDSSRKKPRRLRKVKAALRGRLIRSENSHPVTRPAQGSTTKPPRSISESATSPRTQRPAIQPSYVALAPQYSLSQVHDAHKIHQYPPPYFQQPYLTQPMTTAATPGQPQTGPPSLTHASVLRTDGETQTQNFSKELKRIQRKIDQAWMKLSRNPGDHVVRLELKGFQERLKSTLDTATAQSMPRNATRNFLAVQTTPAQTRTASVARRDESPGPTIRHHLCSSCGGIRSEKFHCKHPLAPGRKPLFNYCGSCRDEIMKTGVTTERHVFCYGCGVARSKAFQRRHIITRADPMLPNYCMRCRREVRGMESTVDASFVSSALESSHGQALRDSARTTSANRDRTSTEYFAAQAHEKQPESASASQNGRRRRATKYSEAESINKIDFRSPSSNLNHPNTVPSPSFRPDRRHGSAQRRAERQGEELFTPMSPPANQTSYQQPYVEDAETNTPVHAPLGTRRMPSRSTGMGGHVTSSSGGSTRHFGTWKDSHTGAAAFPLPEGVSPTLKYPHLGQFDIAGKPRQPLTRKVSGIESIVDVRCSSTRLSNEASSHAELQEPDINTCNRSTPRRVDIHEIITTLPTGDGAYSTVPSSDGDGLQTDKSSPCPSMEPNQLHDNECIGSEPDLTTSQFSRGVFGKQPVSTGRMWSTPKMGAERVPATGGISDNPDSRHSPLADGHVSPCISDPFSPIPHGCTHRNQSDFQFSRGAFAPMFGSSADYFGATTQAWASPSFMSYSPHCLERHEAPEAGDFSPQAANGKPCQLGSSFESSTAFKSHVAFVCRADIAEQHDECDATYSERSYSSDNPYYKPSRFARAHLFSQSSQTRGSPEWSRPSQKMPESDVVPEPIIEEPYSPPGSPVQPIKLLGMGDTFTG</sequence>
<feature type="region of interest" description="Disordered" evidence="1">
    <location>
        <begin position="973"/>
        <end position="1028"/>
    </location>
</feature>
<keyword evidence="3" id="KW-1185">Reference proteome</keyword>
<feature type="region of interest" description="Disordered" evidence="1">
    <location>
        <begin position="737"/>
        <end position="764"/>
    </location>
</feature>
<organism evidence="2 3">
    <name type="scientific">Drechmeria coniospora</name>
    <name type="common">Nematophagous fungus</name>
    <name type="synonym">Meria coniospora</name>
    <dbReference type="NCBI Taxonomy" id="98403"/>
    <lineage>
        <taxon>Eukaryota</taxon>
        <taxon>Fungi</taxon>
        <taxon>Dikarya</taxon>
        <taxon>Ascomycota</taxon>
        <taxon>Pezizomycotina</taxon>
        <taxon>Sordariomycetes</taxon>
        <taxon>Hypocreomycetidae</taxon>
        <taxon>Hypocreales</taxon>
        <taxon>Ophiocordycipitaceae</taxon>
        <taxon>Drechmeria</taxon>
    </lineage>
</organism>
<feature type="compositionally biased region" description="Low complexity" evidence="1">
    <location>
        <begin position="626"/>
        <end position="635"/>
    </location>
</feature>
<feature type="region of interest" description="Disordered" evidence="1">
    <location>
        <begin position="480"/>
        <end position="499"/>
    </location>
</feature>
<evidence type="ECO:0000313" key="3">
    <source>
        <dbReference type="Proteomes" id="UP000076580"/>
    </source>
</evidence>
<dbReference type="RefSeq" id="XP_040659329.1">
    <property type="nucleotide sequence ID" value="XM_040798446.1"/>
</dbReference>
<evidence type="ECO:0000313" key="2">
    <source>
        <dbReference type="EMBL" id="KYK59977.1"/>
    </source>
</evidence>
<feature type="compositionally biased region" description="Basic and acidic residues" evidence="1">
    <location>
        <begin position="530"/>
        <end position="542"/>
    </location>
</feature>
<feature type="region of interest" description="Disordered" evidence="1">
    <location>
        <begin position="122"/>
        <end position="217"/>
    </location>
</feature>
<feature type="compositionally biased region" description="Basic and acidic residues" evidence="1">
    <location>
        <begin position="561"/>
        <end position="578"/>
    </location>
</feature>
<dbReference type="Proteomes" id="UP000076580">
    <property type="component" value="Chromosome 01"/>
</dbReference>
<dbReference type="EMBL" id="LAYC01000001">
    <property type="protein sequence ID" value="KYK59977.1"/>
    <property type="molecule type" value="Genomic_DNA"/>
</dbReference>
<accession>A0A151GS89</accession>
<proteinExistence type="predicted"/>
<dbReference type="AlphaFoldDB" id="A0A151GS89"/>
<name>A0A151GS89_DRECN</name>
<gene>
    <name evidence="2" type="ORF">DCS_01111</name>
</gene>
<dbReference type="GeneID" id="63713754"/>
<feature type="compositionally biased region" description="Polar residues" evidence="1">
    <location>
        <begin position="193"/>
        <end position="213"/>
    </location>
</feature>
<feature type="compositionally biased region" description="Basic and acidic residues" evidence="1">
    <location>
        <begin position="140"/>
        <end position="149"/>
    </location>
</feature>